<evidence type="ECO:0000313" key="1">
    <source>
        <dbReference type="EMBL" id="ARV76792.1"/>
    </source>
</evidence>
<proteinExistence type="predicted"/>
<dbReference type="EMBL" id="MF042360">
    <property type="protein sequence ID" value="ARV76792.1"/>
    <property type="molecule type" value="Genomic_DNA"/>
</dbReference>
<protein>
    <submittedName>
        <fullName evidence="1">Uncharacterized protein</fullName>
    </submittedName>
</protein>
<sequence>MLDQQAVLYRALQNAILLGGNLLDGHHDITAYVDQIISIAPLLDDRQFQDVVDGYRDNEIVAQYNGLVEATEPHIKRYWSNVYFKMLVAGFGGCMEGLWFETNTSWTVKLWYNNGVCSISYYNPATREYMSGDIFELELTYVFSEIKERMRWLSYGHHPSVYPVKTKANAFRRLKEVKQ</sequence>
<keyword evidence="2" id="KW-1185">Reference proteome</keyword>
<organism evidence="1 2">
    <name type="scientific">Pseudomonas phage Phabio</name>
    <dbReference type="NCBI Taxonomy" id="2006668"/>
    <lineage>
        <taxon>Viruses</taxon>
        <taxon>Duplodnaviria</taxon>
        <taxon>Heunggongvirae</taxon>
        <taxon>Uroviricota</taxon>
        <taxon>Caudoviricetes</taxon>
        <taxon>Chimalliviridae</taxon>
        <taxon>Phabiovirus</taxon>
        <taxon>Phabiovirus phabio</taxon>
    </lineage>
</organism>
<name>A0A1Y0STJ5_9CAUD</name>
<reference evidence="1 2" key="1">
    <citation type="submission" date="2017-05" db="EMBL/GenBank/DDBJ databases">
        <authorList>
            <person name="Song R."/>
            <person name="Chenine A.L."/>
            <person name="Ruprecht R.M."/>
        </authorList>
    </citation>
    <scope>NUCLEOTIDE SEQUENCE [LARGE SCALE GENOMIC DNA]</scope>
</reference>
<dbReference type="Proteomes" id="UP000225448">
    <property type="component" value="Segment"/>
</dbReference>
<evidence type="ECO:0000313" key="2">
    <source>
        <dbReference type="Proteomes" id="UP000225448"/>
    </source>
</evidence>
<accession>A0A1Y0STJ5</accession>
<gene>
    <name evidence="1" type="ORF">PHABIO_161</name>
</gene>